<organism evidence="2 3">
    <name type="scientific">Cellulosimicrobium cellulans</name>
    <name type="common">Arthrobacter luteus</name>
    <dbReference type="NCBI Taxonomy" id="1710"/>
    <lineage>
        <taxon>Bacteria</taxon>
        <taxon>Bacillati</taxon>
        <taxon>Actinomycetota</taxon>
        <taxon>Actinomycetes</taxon>
        <taxon>Micrococcales</taxon>
        <taxon>Promicromonosporaceae</taxon>
        <taxon>Cellulosimicrobium</taxon>
    </lineage>
</organism>
<evidence type="ECO:0000313" key="2">
    <source>
        <dbReference type="EMBL" id="QDP76214.1"/>
    </source>
</evidence>
<keyword evidence="1" id="KW-1133">Transmembrane helix</keyword>
<evidence type="ECO:0000313" key="3">
    <source>
        <dbReference type="Proteomes" id="UP000319068"/>
    </source>
</evidence>
<name>A0ABX5XES4_CELCE</name>
<keyword evidence="3" id="KW-1185">Reference proteome</keyword>
<gene>
    <name evidence="2" type="ORF">FOG94_14835</name>
</gene>
<accession>A0ABX5XES4</accession>
<feature type="transmembrane region" description="Helical" evidence="1">
    <location>
        <begin position="12"/>
        <end position="33"/>
    </location>
</feature>
<reference evidence="2 3" key="1">
    <citation type="submission" date="2019-07" db="EMBL/GenBank/DDBJ databases">
        <title>Complete Genome Sequence and Methylome Analysis of Arthrobacter luteus NEB113.</title>
        <authorList>
            <person name="Fomenkov A."/>
            <person name="Anton B.P."/>
            <person name="Vincze T."/>
            <person name="Roberts R.J."/>
        </authorList>
    </citation>
    <scope>NUCLEOTIDE SEQUENCE [LARGE SCALE GENOMIC DNA]</scope>
    <source>
        <strain evidence="2 3">NEB113</strain>
    </source>
</reference>
<keyword evidence="1" id="KW-0472">Membrane</keyword>
<dbReference type="Proteomes" id="UP000319068">
    <property type="component" value="Chromosome"/>
</dbReference>
<evidence type="ECO:0000256" key="1">
    <source>
        <dbReference type="SAM" id="Phobius"/>
    </source>
</evidence>
<keyword evidence="1" id="KW-0812">Transmembrane</keyword>
<sequence length="88" mass="8442">MGRGPGRVVARWAGWGAVVPCVVVVVLAVLAIASGNVPLGEVLAYAVVLAIVLVPGCALAGAALGAAVAATRSWRAGRAGGAAGTVPD</sequence>
<dbReference type="RefSeq" id="WP_137281016.1">
    <property type="nucleotide sequence ID" value="NZ_BSTG01000005.1"/>
</dbReference>
<feature type="transmembrane region" description="Helical" evidence="1">
    <location>
        <begin position="45"/>
        <end position="70"/>
    </location>
</feature>
<protein>
    <submittedName>
        <fullName evidence="2">Uncharacterized protein</fullName>
    </submittedName>
</protein>
<dbReference type="EMBL" id="CP041694">
    <property type="protein sequence ID" value="QDP76214.1"/>
    <property type="molecule type" value="Genomic_DNA"/>
</dbReference>
<proteinExistence type="predicted"/>